<reference evidence="3" key="1">
    <citation type="submission" date="2018-05" db="EMBL/GenBank/DDBJ databases">
        <authorList>
            <person name="Lanie J.A."/>
            <person name="Ng W.-L."/>
            <person name="Kazmierczak K.M."/>
            <person name="Andrzejewski T.M."/>
            <person name="Davidsen T.M."/>
            <person name="Wayne K.J."/>
            <person name="Tettelin H."/>
            <person name="Glass J.I."/>
            <person name="Rusch D."/>
            <person name="Podicherti R."/>
            <person name="Tsui H.-C.T."/>
            <person name="Winkler M.E."/>
        </authorList>
    </citation>
    <scope>NUCLEOTIDE SEQUENCE</scope>
</reference>
<dbReference type="NCBIfam" id="TIGR03558">
    <property type="entry name" value="oxido_grp_1"/>
    <property type="match status" value="1"/>
</dbReference>
<dbReference type="EMBL" id="UINC01031303">
    <property type="protein sequence ID" value="SVB17130.1"/>
    <property type="molecule type" value="Genomic_DNA"/>
</dbReference>
<evidence type="ECO:0000259" key="2">
    <source>
        <dbReference type="Pfam" id="PF00296"/>
    </source>
</evidence>
<dbReference type="AlphaFoldDB" id="A0A382BTI2"/>
<dbReference type="PANTHER" id="PTHR30137:SF20">
    <property type="entry name" value="N-ACETYL-S-ALKYLCYSTEINE MONOOXYGENASE"/>
    <property type="match status" value="1"/>
</dbReference>
<dbReference type="InterPro" id="IPR019949">
    <property type="entry name" value="CmoO-like"/>
</dbReference>
<evidence type="ECO:0000256" key="1">
    <source>
        <dbReference type="ARBA" id="ARBA00007789"/>
    </source>
</evidence>
<accession>A0A382BTI2</accession>
<feature type="domain" description="Luciferase-like" evidence="2">
    <location>
        <begin position="11"/>
        <end position="302"/>
    </location>
</feature>
<dbReference type="GO" id="GO:0016705">
    <property type="term" value="F:oxidoreductase activity, acting on paired donors, with incorporation or reduction of molecular oxygen"/>
    <property type="evidence" value="ECO:0007669"/>
    <property type="project" value="InterPro"/>
</dbReference>
<name>A0A382BTI2_9ZZZZ</name>
<dbReference type="InterPro" id="IPR050766">
    <property type="entry name" value="Bact_Lucif_Oxidored"/>
</dbReference>
<organism evidence="3">
    <name type="scientific">marine metagenome</name>
    <dbReference type="NCBI Taxonomy" id="408172"/>
    <lineage>
        <taxon>unclassified sequences</taxon>
        <taxon>metagenomes</taxon>
        <taxon>ecological metagenomes</taxon>
    </lineage>
</organism>
<dbReference type="PANTHER" id="PTHR30137">
    <property type="entry name" value="LUCIFERASE-LIKE MONOOXYGENASE"/>
    <property type="match status" value="1"/>
</dbReference>
<gene>
    <name evidence="3" type="ORF">METZ01_LOCUS169984</name>
</gene>
<dbReference type="InterPro" id="IPR036661">
    <property type="entry name" value="Luciferase-like_sf"/>
</dbReference>
<dbReference type="Pfam" id="PF00296">
    <property type="entry name" value="Bac_luciferase"/>
    <property type="match status" value="1"/>
</dbReference>
<protein>
    <recommendedName>
        <fullName evidence="2">Luciferase-like domain-containing protein</fullName>
    </recommendedName>
</protein>
<proteinExistence type="predicted"/>
<dbReference type="Gene3D" id="3.20.20.30">
    <property type="entry name" value="Luciferase-like domain"/>
    <property type="match status" value="1"/>
</dbReference>
<comment type="similarity">
    <text evidence="1">To bacterial alkanal monooxygenase alpha and beta chains.</text>
</comment>
<sequence length="332" mass="36002">MANLQLSILDQSPIPAGDSPADAIAASVQLAQHCDQLGYQRYWLAEHHCNPALAGSSPEILITRIAALTKNMRIGAGGVMLNNYTPLRVAENFKVLHSLYPGRIDLGLGRAINGNQRTSNPLVANRGSADGTSYLKKIRQLLENFNDGGENTASQNTDGQPPKSGVPEIWLLGSSIKSAGYAAKLGLLFSFAHFINRGDGIKAMEFYRGQYTPVAAEPKPQGSICVFVICAETQKSATNIALSHAGFLVNQRTRIPGPIPTPQSVRDTPYTPPQRRLLEAHLKQTIAGSPNTIKRKLTALAATHGVEELVIVTNTHDFQDRLRSYELLADLF</sequence>
<dbReference type="SUPFAM" id="SSF51679">
    <property type="entry name" value="Bacterial luciferase-like"/>
    <property type="match status" value="1"/>
</dbReference>
<dbReference type="InterPro" id="IPR011251">
    <property type="entry name" value="Luciferase-like_dom"/>
</dbReference>
<dbReference type="GO" id="GO:0005829">
    <property type="term" value="C:cytosol"/>
    <property type="evidence" value="ECO:0007669"/>
    <property type="project" value="TreeGrafter"/>
</dbReference>
<evidence type="ECO:0000313" key="3">
    <source>
        <dbReference type="EMBL" id="SVB17130.1"/>
    </source>
</evidence>